<feature type="compositionally biased region" description="Low complexity" evidence="1">
    <location>
        <begin position="579"/>
        <end position="596"/>
    </location>
</feature>
<evidence type="ECO:0000313" key="3">
    <source>
        <dbReference type="EMBL" id="KAG8230432.1"/>
    </source>
</evidence>
<proteinExistence type="predicted"/>
<accession>A0A8K0K8P2</accession>
<sequence length="645" mass="67453">MSPDGEELGFELVGGRDDPRYPNDSHVPNDCIVRVNGLDCSQANRRAVMEAIRSGRCLGRAGVAVRRRRVGGRCLYTTQLQLNSTKDHGLVLETGVYISKITPGSLSAKEGNLAVGDRVLSINGKTLDGAQGGCDAAAALEDPGDVLTITALKGIGSGPRISPSTSSPPPPPLVPPPTAQGLRHNMHSSGDSHSLLVATDSDHLSLGSSVSPGGPSVVVGNSPSYGVMEDACGVVSGSSTGRNVPSNDDGPLAYSPRGQPRPPSTHSEPKHQGNGMQESSHYKVGKSGTGAGGAWEMIREKIEMVRGRRSGKDRAADERVPRPPAAPPPSPGLLGDPEQDDAIAELDSVIDSYRRKQGTDGSNAITKRSKRREKEEALEKNGGTWPKCRGVGPGIAHANGTILHPRRTKERLPLSAILGNPPRYPLEGDCTNRRKRGGSKDSGSPSSTGPPTHAAYKSLDSSLVARLEAAAVAVGLPPSPRVPVSQPDNGAIDFSVKSGNIGREVLEYYVRKKGGGGSRSGGGASSSEGGSDPPSHARAHSRPHGGRPLSSPPHPYPADSPFLPPAPHPHHPHPHHAPHASSPLLRSPRHSSSPSPLLLPPAPPPGETSHNEARSPCFEPPYARQVGFASNTPKICIVHVLQTLI</sequence>
<feature type="region of interest" description="Disordered" evidence="1">
    <location>
        <begin position="416"/>
        <end position="459"/>
    </location>
</feature>
<dbReference type="AlphaFoldDB" id="A0A8K0K8P2"/>
<reference evidence="3" key="2">
    <citation type="submission" date="2017-10" db="EMBL/GenBank/DDBJ databases">
        <title>Ladona fulva Genome sequencing and assembly.</title>
        <authorList>
            <person name="Murali S."/>
            <person name="Richards S."/>
            <person name="Bandaranaike D."/>
            <person name="Bellair M."/>
            <person name="Blankenburg K."/>
            <person name="Chao H."/>
            <person name="Dinh H."/>
            <person name="Doddapaneni H."/>
            <person name="Dugan-Rocha S."/>
            <person name="Elkadiri S."/>
            <person name="Gnanaolivu R."/>
            <person name="Hernandez B."/>
            <person name="Skinner E."/>
            <person name="Javaid M."/>
            <person name="Lee S."/>
            <person name="Li M."/>
            <person name="Ming W."/>
            <person name="Munidasa M."/>
            <person name="Muniz J."/>
            <person name="Nguyen L."/>
            <person name="Hughes D."/>
            <person name="Osuji N."/>
            <person name="Pu L.-L."/>
            <person name="Puazo M."/>
            <person name="Qu C."/>
            <person name="Quiroz J."/>
            <person name="Raj R."/>
            <person name="Weissenberger G."/>
            <person name="Xin Y."/>
            <person name="Zou X."/>
            <person name="Han Y."/>
            <person name="Worley K."/>
            <person name="Muzny D."/>
            <person name="Gibbs R."/>
        </authorList>
    </citation>
    <scope>NUCLEOTIDE SEQUENCE</scope>
    <source>
        <strain evidence="3">Sampled in the wild</strain>
    </source>
</reference>
<dbReference type="SMART" id="SM00228">
    <property type="entry name" value="PDZ"/>
    <property type="match status" value="1"/>
</dbReference>
<feature type="compositionally biased region" description="Pro residues" evidence="1">
    <location>
        <begin position="597"/>
        <end position="606"/>
    </location>
</feature>
<dbReference type="InterPro" id="IPR001478">
    <property type="entry name" value="PDZ"/>
</dbReference>
<feature type="compositionally biased region" description="Pro residues" evidence="1">
    <location>
        <begin position="322"/>
        <end position="331"/>
    </location>
</feature>
<gene>
    <name evidence="3" type="ORF">J437_LFUL015453</name>
</gene>
<feature type="compositionally biased region" description="Pro residues" evidence="1">
    <location>
        <begin position="166"/>
        <end position="178"/>
    </location>
</feature>
<dbReference type="OrthoDB" id="10067129at2759"/>
<feature type="compositionally biased region" description="Basic and acidic residues" evidence="1">
    <location>
        <begin position="297"/>
        <end position="321"/>
    </location>
</feature>
<dbReference type="Pfam" id="PF00595">
    <property type="entry name" value="PDZ"/>
    <property type="match status" value="1"/>
</dbReference>
<feature type="region of interest" description="Disordered" evidence="1">
    <location>
        <begin position="230"/>
        <end position="339"/>
    </location>
</feature>
<keyword evidence="4" id="KW-1185">Reference proteome</keyword>
<dbReference type="PROSITE" id="PS50106">
    <property type="entry name" value="PDZ"/>
    <property type="match status" value="1"/>
</dbReference>
<dbReference type="Proteomes" id="UP000792457">
    <property type="component" value="Unassembled WGS sequence"/>
</dbReference>
<feature type="compositionally biased region" description="Pro residues" evidence="1">
    <location>
        <begin position="550"/>
        <end position="567"/>
    </location>
</feature>
<organism evidence="3 4">
    <name type="scientific">Ladona fulva</name>
    <name type="common">Scarce chaser dragonfly</name>
    <name type="synonym">Libellula fulva</name>
    <dbReference type="NCBI Taxonomy" id="123851"/>
    <lineage>
        <taxon>Eukaryota</taxon>
        <taxon>Metazoa</taxon>
        <taxon>Ecdysozoa</taxon>
        <taxon>Arthropoda</taxon>
        <taxon>Hexapoda</taxon>
        <taxon>Insecta</taxon>
        <taxon>Pterygota</taxon>
        <taxon>Palaeoptera</taxon>
        <taxon>Odonata</taxon>
        <taxon>Epiprocta</taxon>
        <taxon>Anisoptera</taxon>
        <taxon>Libelluloidea</taxon>
        <taxon>Libellulidae</taxon>
        <taxon>Ladona</taxon>
    </lineage>
</organism>
<feature type="compositionally biased region" description="Gly residues" evidence="1">
    <location>
        <begin position="515"/>
        <end position="524"/>
    </location>
</feature>
<dbReference type="PANTHER" id="PTHR46360">
    <property type="entry name" value="DISKS LARGE HOMOLOG 5"/>
    <property type="match status" value="1"/>
</dbReference>
<evidence type="ECO:0000313" key="4">
    <source>
        <dbReference type="Proteomes" id="UP000792457"/>
    </source>
</evidence>
<evidence type="ECO:0000256" key="1">
    <source>
        <dbReference type="SAM" id="MobiDB-lite"/>
    </source>
</evidence>
<protein>
    <recommendedName>
        <fullName evidence="2">PDZ domain-containing protein</fullName>
    </recommendedName>
</protein>
<dbReference type="PANTHER" id="PTHR46360:SF1">
    <property type="entry name" value="DISKS LARGE HOMOLOG 5"/>
    <property type="match status" value="1"/>
</dbReference>
<feature type="compositionally biased region" description="Low complexity" evidence="1">
    <location>
        <begin position="441"/>
        <end position="452"/>
    </location>
</feature>
<dbReference type="InterPro" id="IPR036034">
    <property type="entry name" value="PDZ_sf"/>
</dbReference>
<dbReference type="GO" id="GO:0005886">
    <property type="term" value="C:plasma membrane"/>
    <property type="evidence" value="ECO:0007669"/>
    <property type="project" value="TreeGrafter"/>
</dbReference>
<dbReference type="InterPro" id="IPR053004">
    <property type="entry name" value="MAGUK_Signaling_Regulators"/>
</dbReference>
<name>A0A8K0K8P2_LADFU</name>
<feature type="compositionally biased region" description="Polar residues" evidence="1">
    <location>
        <begin position="236"/>
        <end position="246"/>
    </location>
</feature>
<feature type="region of interest" description="Disordered" evidence="1">
    <location>
        <begin position="1"/>
        <end position="25"/>
    </location>
</feature>
<reference evidence="3" key="1">
    <citation type="submission" date="2013-04" db="EMBL/GenBank/DDBJ databases">
        <authorList>
            <person name="Qu J."/>
            <person name="Murali S.C."/>
            <person name="Bandaranaike D."/>
            <person name="Bellair M."/>
            <person name="Blankenburg K."/>
            <person name="Chao H."/>
            <person name="Dinh H."/>
            <person name="Doddapaneni H."/>
            <person name="Downs B."/>
            <person name="Dugan-Rocha S."/>
            <person name="Elkadiri S."/>
            <person name="Gnanaolivu R.D."/>
            <person name="Hernandez B."/>
            <person name="Javaid M."/>
            <person name="Jayaseelan J.C."/>
            <person name="Lee S."/>
            <person name="Li M."/>
            <person name="Ming W."/>
            <person name="Munidasa M."/>
            <person name="Muniz J."/>
            <person name="Nguyen L."/>
            <person name="Ongeri F."/>
            <person name="Osuji N."/>
            <person name="Pu L.-L."/>
            <person name="Puazo M."/>
            <person name="Qu C."/>
            <person name="Quiroz J."/>
            <person name="Raj R."/>
            <person name="Weissenberger G."/>
            <person name="Xin Y."/>
            <person name="Zou X."/>
            <person name="Han Y."/>
            <person name="Richards S."/>
            <person name="Worley K."/>
            <person name="Muzny D."/>
            <person name="Gibbs R."/>
        </authorList>
    </citation>
    <scope>NUCLEOTIDE SEQUENCE</scope>
    <source>
        <strain evidence="3">Sampled in the wild</strain>
    </source>
</reference>
<feature type="compositionally biased region" description="Basic and acidic residues" evidence="1">
    <location>
        <begin position="14"/>
        <end position="23"/>
    </location>
</feature>
<dbReference type="GO" id="GO:0035331">
    <property type="term" value="P:negative regulation of hippo signaling"/>
    <property type="evidence" value="ECO:0007669"/>
    <property type="project" value="TreeGrafter"/>
</dbReference>
<comment type="caution">
    <text evidence="3">The sequence shown here is derived from an EMBL/GenBank/DDBJ whole genome shotgun (WGS) entry which is preliminary data.</text>
</comment>
<dbReference type="SUPFAM" id="SSF50156">
    <property type="entry name" value="PDZ domain-like"/>
    <property type="match status" value="1"/>
</dbReference>
<dbReference type="EMBL" id="KZ308488">
    <property type="protein sequence ID" value="KAG8230432.1"/>
    <property type="molecule type" value="Genomic_DNA"/>
</dbReference>
<feature type="region of interest" description="Disordered" evidence="1">
    <location>
        <begin position="352"/>
        <end position="392"/>
    </location>
</feature>
<feature type="region of interest" description="Disordered" evidence="1">
    <location>
        <begin position="512"/>
        <end position="620"/>
    </location>
</feature>
<feature type="region of interest" description="Disordered" evidence="1">
    <location>
        <begin position="157"/>
        <end position="194"/>
    </location>
</feature>
<evidence type="ECO:0000259" key="2">
    <source>
        <dbReference type="PROSITE" id="PS50106"/>
    </source>
</evidence>
<feature type="compositionally biased region" description="Basic residues" evidence="1">
    <location>
        <begin position="568"/>
        <end position="578"/>
    </location>
</feature>
<dbReference type="Gene3D" id="2.30.42.10">
    <property type="match status" value="1"/>
</dbReference>
<feature type="domain" description="PDZ" evidence="2">
    <location>
        <begin position="77"/>
        <end position="129"/>
    </location>
</feature>